<accession>A0A140E656</accession>
<keyword evidence="5" id="KW-1185">Reference proteome</keyword>
<evidence type="ECO:0000313" key="5">
    <source>
        <dbReference type="Proteomes" id="UP000030512"/>
    </source>
</evidence>
<keyword evidence="2" id="KW-1133">Transmembrane helix</keyword>
<dbReference type="RefSeq" id="WP_036278719.1">
    <property type="nucleotide sequence ID" value="NZ_CP014476.1"/>
</dbReference>
<dbReference type="Proteomes" id="UP000030512">
    <property type="component" value="Chromosome"/>
</dbReference>
<dbReference type="PANTHER" id="PTHR38687">
    <property type="entry name" value="CELL DIVISION PROTEIN DEDD-RELATED"/>
    <property type="match status" value="1"/>
</dbReference>
<keyword evidence="2" id="KW-0472">Membrane</keyword>
<feature type="region of interest" description="Disordered" evidence="1">
    <location>
        <begin position="83"/>
        <end position="103"/>
    </location>
</feature>
<name>A0A140E656_9GAMM</name>
<organism evidence="4 5">
    <name type="scientific">Methylomonas denitrificans</name>
    <dbReference type="NCBI Taxonomy" id="1538553"/>
    <lineage>
        <taxon>Bacteria</taxon>
        <taxon>Pseudomonadati</taxon>
        <taxon>Pseudomonadota</taxon>
        <taxon>Gammaproteobacteria</taxon>
        <taxon>Methylococcales</taxon>
        <taxon>Methylococcaceae</taxon>
        <taxon>Methylomonas</taxon>
    </lineage>
</organism>
<proteinExistence type="predicted"/>
<feature type="compositionally biased region" description="Low complexity" evidence="1">
    <location>
        <begin position="177"/>
        <end position="194"/>
    </location>
</feature>
<dbReference type="GO" id="GO:0032506">
    <property type="term" value="P:cytokinetic process"/>
    <property type="evidence" value="ECO:0007669"/>
    <property type="project" value="TreeGrafter"/>
</dbReference>
<dbReference type="InterPro" id="IPR007730">
    <property type="entry name" value="SPOR-like_dom"/>
</dbReference>
<dbReference type="AlphaFoldDB" id="A0A140E656"/>
<dbReference type="STRING" id="1538553.JT25_020730"/>
<dbReference type="GO" id="GO:0042834">
    <property type="term" value="F:peptidoglycan binding"/>
    <property type="evidence" value="ECO:0007669"/>
    <property type="project" value="InterPro"/>
</dbReference>
<gene>
    <name evidence="4" type="ORF">JT25_020730</name>
</gene>
<protein>
    <submittedName>
        <fullName evidence="4">Sporulation protein</fullName>
    </submittedName>
</protein>
<dbReference type="Pfam" id="PF05036">
    <property type="entry name" value="SPOR"/>
    <property type="match status" value="1"/>
</dbReference>
<dbReference type="PANTHER" id="PTHR38687:SF1">
    <property type="entry name" value="CELL DIVISION PROTEIN DEDD"/>
    <property type="match status" value="1"/>
</dbReference>
<dbReference type="GO" id="GO:0030428">
    <property type="term" value="C:cell septum"/>
    <property type="evidence" value="ECO:0007669"/>
    <property type="project" value="TreeGrafter"/>
</dbReference>
<dbReference type="InterPro" id="IPR052521">
    <property type="entry name" value="Cell_div_SPOR-domain"/>
</dbReference>
<reference evidence="4 5" key="1">
    <citation type="journal article" date="2015" name="Environ. Microbiol.">
        <title>Methane oxidation coupled to nitrate reduction under hypoxia by the Gammaproteobacterium Methylomonas denitrificans, sp. nov. type strain FJG1.</title>
        <authorList>
            <person name="Kits K.D."/>
            <person name="Klotz M.G."/>
            <person name="Stein L.Y."/>
        </authorList>
    </citation>
    <scope>NUCLEOTIDE SEQUENCE [LARGE SCALE GENOMIC DNA]</scope>
    <source>
        <strain evidence="4 5">FJG1</strain>
    </source>
</reference>
<evidence type="ECO:0000259" key="3">
    <source>
        <dbReference type="PROSITE" id="PS51724"/>
    </source>
</evidence>
<dbReference type="Gene3D" id="3.30.70.1070">
    <property type="entry name" value="Sporulation related repeat"/>
    <property type="match status" value="1"/>
</dbReference>
<dbReference type="GO" id="GO:0032153">
    <property type="term" value="C:cell division site"/>
    <property type="evidence" value="ECO:0007669"/>
    <property type="project" value="TreeGrafter"/>
</dbReference>
<feature type="domain" description="SPOR" evidence="3">
    <location>
        <begin position="199"/>
        <end position="278"/>
    </location>
</feature>
<evidence type="ECO:0000313" key="4">
    <source>
        <dbReference type="EMBL" id="AMK78880.1"/>
    </source>
</evidence>
<keyword evidence="2" id="KW-0812">Transmembrane</keyword>
<feature type="transmembrane region" description="Helical" evidence="2">
    <location>
        <begin position="9"/>
        <end position="27"/>
    </location>
</feature>
<dbReference type="InterPro" id="IPR036680">
    <property type="entry name" value="SPOR-like_sf"/>
</dbReference>
<sequence length="278" mass="29225">MDQELKQRLIGAAVITALAAIFVPMLFDDPIDETGKSINELKIPELPAKAQDVEIMPLPEKAEEVAETLPAANAPKQQVKVLEEGEAEAELEAPKPQVKLSAKDTAPVPRNLPAAKSAAPAAAVAQFGEEPAEAEDEPPVVSKPSKLPAPAVQPLQAVSPTPKVLKPANKLPEPKAEVATTPAPAPAVTTASKAQPAAAEESNRWYLQVGTFSQKPNAVSLQDNLKQQGFAASVREVASDKGTVFKVRIGPIVDKAKAQAVKAKLAQINVNSFVSADE</sequence>
<dbReference type="KEGG" id="mdn:JT25_020730"/>
<dbReference type="PROSITE" id="PS51724">
    <property type="entry name" value="SPOR"/>
    <property type="match status" value="1"/>
</dbReference>
<dbReference type="SUPFAM" id="SSF110997">
    <property type="entry name" value="Sporulation related repeat"/>
    <property type="match status" value="1"/>
</dbReference>
<dbReference type="OrthoDB" id="7069135at2"/>
<evidence type="ECO:0000256" key="2">
    <source>
        <dbReference type="SAM" id="Phobius"/>
    </source>
</evidence>
<feature type="region of interest" description="Disordered" evidence="1">
    <location>
        <begin position="125"/>
        <end position="200"/>
    </location>
</feature>
<dbReference type="EMBL" id="CP014476">
    <property type="protein sequence ID" value="AMK78880.1"/>
    <property type="molecule type" value="Genomic_DNA"/>
</dbReference>
<evidence type="ECO:0000256" key="1">
    <source>
        <dbReference type="SAM" id="MobiDB-lite"/>
    </source>
</evidence>